<protein>
    <recommendedName>
        <fullName evidence="3">DUF7492 domain-containing protein</fullName>
    </recommendedName>
</protein>
<feature type="region of interest" description="Disordered" evidence="1">
    <location>
        <begin position="362"/>
        <end position="404"/>
    </location>
</feature>
<reference evidence="4" key="1">
    <citation type="journal article" date="2023" name="Mol. Phylogenet. Evol.">
        <title>Genome-scale phylogeny and comparative genomics of the fungal order Sordariales.</title>
        <authorList>
            <person name="Hensen N."/>
            <person name="Bonometti L."/>
            <person name="Westerberg I."/>
            <person name="Brannstrom I.O."/>
            <person name="Guillou S."/>
            <person name="Cros-Aarteil S."/>
            <person name="Calhoun S."/>
            <person name="Haridas S."/>
            <person name="Kuo A."/>
            <person name="Mondo S."/>
            <person name="Pangilinan J."/>
            <person name="Riley R."/>
            <person name="LaButti K."/>
            <person name="Andreopoulos B."/>
            <person name="Lipzen A."/>
            <person name="Chen C."/>
            <person name="Yan M."/>
            <person name="Daum C."/>
            <person name="Ng V."/>
            <person name="Clum A."/>
            <person name="Steindorff A."/>
            <person name="Ohm R.A."/>
            <person name="Martin F."/>
            <person name="Silar P."/>
            <person name="Natvig D.O."/>
            <person name="Lalanne C."/>
            <person name="Gautier V."/>
            <person name="Ament-Velasquez S.L."/>
            <person name="Kruys A."/>
            <person name="Hutchinson M.I."/>
            <person name="Powell A.J."/>
            <person name="Barry K."/>
            <person name="Miller A.N."/>
            <person name="Grigoriev I.V."/>
            <person name="Debuchy R."/>
            <person name="Gladieux P."/>
            <person name="Hiltunen Thoren M."/>
            <person name="Johannesson H."/>
        </authorList>
    </citation>
    <scope>NUCLEOTIDE SEQUENCE</scope>
    <source>
        <strain evidence="4">CBS 118394</strain>
    </source>
</reference>
<evidence type="ECO:0000256" key="1">
    <source>
        <dbReference type="SAM" id="MobiDB-lite"/>
    </source>
</evidence>
<evidence type="ECO:0000313" key="4">
    <source>
        <dbReference type="EMBL" id="KAK3329443.1"/>
    </source>
</evidence>
<accession>A0AAE0IQF2</accession>
<keyword evidence="5" id="KW-1185">Reference proteome</keyword>
<evidence type="ECO:0000313" key="5">
    <source>
        <dbReference type="Proteomes" id="UP001283341"/>
    </source>
</evidence>
<feature type="domain" description="DUF7492" evidence="3">
    <location>
        <begin position="18"/>
        <end position="279"/>
    </location>
</feature>
<proteinExistence type="predicted"/>
<keyword evidence="2" id="KW-0732">Signal</keyword>
<evidence type="ECO:0000256" key="2">
    <source>
        <dbReference type="SAM" id="SignalP"/>
    </source>
</evidence>
<dbReference type="InterPro" id="IPR055915">
    <property type="entry name" value="DUF7492"/>
</dbReference>
<reference evidence="4" key="2">
    <citation type="submission" date="2023-06" db="EMBL/GenBank/DDBJ databases">
        <authorList>
            <consortium name="Lawrence Berkeley National Laboratory"/>
            <person name="Haridas S."/>
            <person name="Hensen N."/>
            <person name="Bonometti L."/>
            <person name="Westerberg I."/>
            <person name="Brannstrom I.O."/>
            <person name="Guillou S."/>
            <person name="Cros-Aarteil S."/>
            <person name="Calhoun S."/>
            <person name="Kuo A."/>
            <person name="Mondo S."/>
            <person name="Pangilinan J."/>
            <person name="Riley R."/>
            <person name="Labutti K."/>
            <person name="Andreopoulos B."/>
            <person name="Lipzen A."/>
            <person name="Chen C."/>
            <person name="Yanf M."/>
            <person name="Daum C."/>
            <person name="Ng V."/>
            <person name="Clum A."/>
            <person name="Steindorff A."/>
            <person name="Ohm R."/>
            <person name="Martin F."/>
            <person name="Silar P."/>
            <person name="Natvig D."/>
            <person name="Lalanne C."/>
            <person name="Gautier V."/>
            <person name="Ament-Velasquez S.L."/>
            <person name="Kruys A."/>
            <person name="Hutchinson M.I."/>
            <person name="Powell A.J."/>
            <person name="Barry K."/>
            <person name="Miller A.N."/>
            <person name="Grigoriev I.V."/>
            <person name="Debuchy R."/>
            <person name="Gladieux P."/>
            <person name="Thoren M.H."/>
            <person name="Johannesson H."/>
        </authorList>
    </citation>
    <scope>NUCLEOTIDE SEQUENCE</scope>
    <source>
        <strain evidence="4">CBS 118394</strain>
    </source>
</reference>
<dbReference type="Pfam" id="PF24320">
    <property type="entry name" value="DUF7492"/>
    <property type="match status" value="1"/>
</dbReference>
<gene>
    <name evidence="4" type="ORF">B0H66DRAFT_24981</name>
</gene>
<dbReference type="Proteomes" id="UP001283341">
    <property type="component" value="Unassembled WGS sequence"/>
</dbReference>
<dbReference type="EMBL" id="JAUEDM010000001">
    <property type="protein sequence ID" value="KAK3329443.1"/>
    <property type="molecule type" value="Genomic_DNA"/>
</dbReference>
<feature type="region of interest" description="Disordered" evidence="1">
    <location>
        <begin position="417"/>
        <end position="461"/>
    </location>
</feature>
<comment type="caution">
    <text evidence="4">The sequence shown here is derived from an EMBL/GenBank/DDBJ whole genome shotgun (WGS) entry which is preliminary data.</text>
</comment>
<sequence>MKLYSITVAPLAFVGFVASHSWTERTRRLAPNGTMIGNPGFERNHHDRADPGFSDTSVVWLIPPNGVSRPAGILPDDKIVREEQRPYVPSTSYTEQYPKLKVAPGDFAALIYTENGHVSRQDQESQNPKPINRGTIYLYGTTQNDLTNYNLVDIHLTWTADGKGGDGKGRLLATRNYDDGQCYEAIPGAGDVEGIVGHRMAALNNDAAVPCQSDVQIPLDTPVGETYTVIWVWDWPTMSERGVAVSPATYYANDSTKGEPFVKTFEIYTSVVDFDIVDPCDEALGEVKGPTCGKSNVDSKKIVQFAQQPAVINAGIKAQMENPFLVQVPQAGFDIKAATAQPYNIPMAKLLGVKTSVNSPLPNDMFIGVQPPKNSPSEQDQPPSPDLSTLPPAPSATSSTEARSILTVTVTVPEATVFVTETRTKTAGADGGPTAIAEAEAPVPTPFMTKRSRTLRSSDVN</sequence>
<feature type="compositionally biased region" description="Low complexity" evidence="1">
    <location>
        <begin position="375"/>
        <end position="400"/>
    </location>
</feature>
<name>A0AAE0IQF2_9PEZI</name>
<organism evidence="4 5">
    <name type="scientific">Apodospora peruviana</name>
    <dbReference type="NCBI Taxonomy" id="516989"/>
    <lineage>
        <taxon>Eukaryota</taxon>
        <taxon>Fungi</taxon>
        <taxon>Dikarya</taxon>
        <taxon>Ascomycota</taxon>
        <taxon>Pezizomycotina</taxon>
        <taxon>Sordariomycetes</taxon>
        <taxon>Sordariomycetidae</taxon>
        <taxon>Sordariales</taxon>
        <taxon>Lasiosphaeriaceae</taxon>
        <taxon>Apodospora</taxon>
    </lineage>
</organism>
<evidence type="ECO:0000259" key="3">
    <source>
        <dbReference type="Pfam" id="PF24320"/>
    </source>
</evidence>
<dbReference type="AlphaFoldDB" id="A0AAE0IQF2"/>
<feature type="chain" id="PRO_5042125309" description="DUF7492 domain-containing protein" evidence="2">
    <location>
        <begin position="20"/>
        <end position="461"/>
    </location>
</feature>
<feature type="signal peptide" evidence="2">
    <location>
        <begin position="1"/>
        <end position="19"/>
    </location>
</feature>